<dbReference type="InterPro" id="IPR000182">
    <property type="entry name" value="GNAT_dom"/>
</dbReference>
<dbReference type="Pfam" id="PF00583">
    <property type="entry name" value="Acetyltransf_1"/>
    <property type="match status" value="1"/>
</dbReference>
<feature type="domain" description="N-acetyltransferase" evidence="1">
    <location>
        <begin position="181"/>
        <end position="314"/>
    </location>
</feature>
<protein>
    <submittedName>
        <fullName evidence="2">GNAT family N-acetyltransferase</fullName>
    </submittedName>
</protein>
<dbReference type="SUPFAM" id="SSF55729">
    <property type="entry name" value="Acyl-CoA N-acyltransferases (Nat)"/>
    <property type="match status" value="1"/>
</dbReference>
<dbReference type="PROSITE" id="PS51186">
    <property type="entry name" value="GNAT"/>
    <property type="match status" value="1"/>
</dbReference>
<dbReference type="Gene3D" id="3.40.630.30">
    <property type="match status" value="1"/>
</dbReference>
<dbReference type="CDD" id="cd04301">
    <property type="entry name" value="NAT_SF"/>
    <property type="match status" value="1"/>
</dbReference>
<evidence type="ECO:0000259" key="1">
    <source>
        <dbReference type="PROSITE" id="PS51186"/>
    </source>
</evidence>
<reference evidence="3" key="1">
    <citation type="journal article" date="2019" name="Int. J. Syst. Evol. Microbiol.">
        <title>The Global Catalogue of Microorganisms (GCM) 10K type strain sequencing project: providing services to taxonomists for standard genome sequencing and annotation.</title>
        <authorList>
            <consortium name="The Broad Institute Genomics Platform"/>
            <consortium name="The Broad Institute Genome Sequencing Center for Infectious Disease"/>
            <person name="Wu L."/>
            <person name="Ma J."/>
        </authorList>
    </citation>
    <scope>NUCLEOTIDE SEQUENCE [LARGE SCALE GENOMIC DNA]</scope>
    <source>
        <strain evidence="3">JCM 17933</strain>
    </source>
</reference>
<gene>
    <name evidence="2" type="ORF">GCM10023191_090600</name>
</gene>
<accession>A0ABP8R553</accession>
<evidence type="ECO:0000313" key="2">
    <source>
        <dbReference type="EMBL" id="GAA4517670.1"/>
    </source>
</evidence>
<evidence type="ECO:0000313" key="3">
    <source>
        <dbReference type="Proteomes" id="UP001500503"/>
    </source>
</evidence>
<dbReference type="Proteomes" id="UP001500503">
    <property type="component" value="Unassembled WGS sequence"/>
</dbReference>
<name>A0ABP8R553_9ACTN</name>
<dbReference type="InterPro" id="IPR016181">
    <property type="entry name" value="Acyl_CoA_acyltransferase"/>
</dbReference>
<dbReference type="RefSeq" id="WP_345474838.1">
    <property type="nucleotide sequence ID" value="NZ_BAABHF010000058.1"/>
</dbReference>
<dbReference type="EMBL" id="BAABHF010000058">
    <property type="protein sequence ID" value="GAA4517670.1"/>
    <property type="molecule type" value="Genomic_DNA"/>
</dbReference>
<comment type="caution">
    <text evidence="2">The sequence shown here is derived from an EMBL/GenBank/DDBJ whole genome shotgun (WGS) entry which is preliminary data.</text>
</comment>
<organism evidence="2 3">
    <name type="scientific">Actinoallomurus oryzae</name>
    <dbReference type="NCBI Taxonomy" id="502180"/>
    <lineage>
        <taxon>Bacteria</taxon>
        <taxon>Bacillati</taxon>
        <taxon>Actinomycetota</taxon>
        <taxon>Actinomycetes</taxon>
        <taxon>Streptosporangiales</taxon>
        <taxon>Thermomonosporaceae</taxon>
        <taxon>Actinoallomurus</taxon>
    </lineage>
</organism>
<sequence length="314" mass="35156">MTVEQNDLTLRPLTGPDELPLFTRLPYQTNGEFAGDLAAGRRRPSWMWVALRGDRLVARAAWWSRPHHDAPFLLDIFDLDDTAPDRLDAGTRLLRAAMAEVVPPGAPIPEYTRFVPPDWRESPDSRRAVEERRSVLEDLGARPLVERLRMEWRRGGPVPEPDGRLVFRPVGDAEELIGLMAEVLDGTLDAHGRADLTRMPARAAAEAQYEDELTGYRSPREWWRIATLPDGEPVGFVIPVHNGYNPTIAYIGVRPAHRGRGYVDEILGEGTRVLAAQGVDRIRASTDVGNTPMAKAFARAGYPPYEHQLDMTWG</sequence>
<proteinExistence type="predicted"/>
<keyword evidence="3" id="KW-1185">Reference proteome</keyword>